<dbReference type="Pfam" id="PF00155">
    <property type="entry name" value="Aminotran_1_2"/>
    <property type="match status" value="1"/>
</dbReference>
<comment type="caution">
    <text evidence="11">The sequence shown here is derived from an EMBL/GenBank/DDBJ whole genome shotgun (WGS) entry which is preliminary data.</text>
</comment>
<protein>
    <recommendedName>
        <fullName evidence="4 9">LL-diaminopimelate aminotransferase</fullName>
        <ecNumber evidence="3 9">2.6.1.83</ecNumber>
    </recommendedName>
</protein>
<dbReference type="Proteomes" id="UP000599024">
    <property type="component" value="Unassembled WGS sequence"/>
</dbReference>
<dbReference type="Gene3D" id="3.40.640.10">
    <property type="entry name" value="Type I PLP-dependent aspartate aminotransferase-like (Major domain)"/>
    <property type="match status" value="1"/>
</dbReference>
<evidence type="ECO:0000259" key="10">
    <source>
        <dbReference type="Pfam" id="PF00155"/>
    </source>
</evidence>
<dbReference type="InterPro" id="IPR015421">
    <property type="entry name" value="PyrdxlP-dep_Trfase_major"/>
</dbReference>
<dbReference type="PANTHER" id="PTHR43144">
    <property type="entry name" value="AMINOTRANSFERASE"/>
    <property type="match status" value="1"/>
</dbReference>
<dbReference type="InterPro" id="IPR015424">
    <property type="entry name" value="PyrdxlP-dep_Trfase"/>
</dbReference>
<dbReference type="UniPathway" id="UPA00034">
    <property type="reaction ID" value="UER00466"/>
</dbReference>
<sequence length="407" mass="45288">MITINEHYLKLQASYLFSDIAKKVNAYQEAHPEQEIIRLGIGDVTHGLPPACVEAFHKAVDEMGIDASFRGYGPEQGYAFLREAIAENDFQARGADISADEIFVSDGAKCDTSNIQELFAREIQVAIPDPVYPVYLDTNVMAGRTGTFADGRYQGLIYLDATRENNFVPDLPTEKVDLIYLCFPNNPTGSTITREGLKRWVDYARENQALILFDAAYEAFIRDESLPKSIYEIEGAREVAIEFRSLSKNAGFTGTRCAYTVVPKECRAFDSNGNAHMIHPLWNRRHCTKFNGVSYPVQRAAEAVYSAAGKAQITELVSAYMENADIIRESMIELGYDCVGGDNAPYIWIDAKGGSWDFFDMLLNKTGVVCTPGAGFGRCGEGYIRLSAFNSRENVEKAMQRIKEALV</sequence>
<dbReference type="CDD" id="cd00609">
    <property type="entry name" value="AAT_like"/>
    <property type="match status" value="1"/>
</dbReference>
<evidence type="ECO:0000256" key="5">
    <source>
        <dbReference type="ARBA" id="ARBA00022576"/>
    </source>
</evidence>
<dbReference type="GO" id="GO:0030170">
    <property type="term" value="F:pyridoxal phosphate binding"/>
    <property type="evidence" value="ECO:0007669"/>
    <property type="project" value="UniProtKB-UniRule"/>
</dbReference>
<dbReference type="AlphaFoldDB" id="A0A8J6N978"/>
<reference evidence="11 12" key="1">
    <citation type="submission" date="2020-08" db="EMBL/GenBank/DDBJ databases">
        <title>Bridging the membrane lipid divide: bacteria of the FCB group superphylum have the potential to synthesize archaeal ether lipids.</title>
        <authorList>
            <person name="Villanueva L."/>
            <person name="Von Meijenfeldt F.A.B."/>
            <person name="Westbye A.B."/>
            <person name="Yadav S."/>
            <person name="Hopmans E.C."/>
            <person name="Dutilh B.E."/>
            <person name="Sinninghe Damste J.S."/>
        </authorList>
    </citation>
    <scope>NUCLEOTIDE SEQUENCE [LARGE SCALE GENOMIC DNA]</scope>
    <source>
        <strain evidence="11">NIOZ-UU81</strain>
    </source>
</reference>
<keyword evidence="5 11" id="KW-0032">Aminotransferase</keyword>
<dbReference type="HAMAP" id="MF_01642">
    <property type="entry name" value="DapL_aminotrans_1"/>
    <property type="match status" value="1"/>
</dbReference>
<dbReference type="EMBL" id="JACNLK010000035">
    <property type="protein sequence ID" value="MBC8208366.1"/>
    <property type="molecule type" value="Genomic_DNA"/>
</dbReference>
<accession>A0A8J6N978</accession>
<comment type="catalytic activity">
    <reaction evidence="8">
        <text>(2S,6S)-2,6-diaminopimelate + 2-oxoglutarate = (S)-2,3,4,5-tetrahydrodipicolinate + L-glutamate + H2O + H(+)</text>
        <dbReference type="Rhea" id="RHEA:23988"/>
        <dbReference type="ChEBI" id="CHEBI:15377"/>
        <dbReference type="ChEBI" id="CHEBI:15378"/>
        <dbReference type="ChEBI" id="CHEBI:16810"/>
        <dbReference type="ChEBI" id="CHEBI:16845"/>
        <dbReference type="ChEBI" id="CHEBI:29985"/>
        <dbReference type="ChEBI" id="CHEBI:57609"/>
        <dbReference type="EC" id="2.6.1.83"/>
    </reaction>
</comment>
<feature type="domain" description="Aminotransferase class I/classII large" evidence="10">
    <location>
        <begin position="35"/>
        <end position="402"/>
    </location>
</feature>
<evidence type="ECO:0000256" key="9">
    <source>
        <dbReference type="NCBIfam" id="TIGR03542"/>
    </source>
</evidence>
<evidence type="ECO:0000256" key="6">
    <source>
        <dbReference type="ARBA" id="ARBA00022679"/>
    </source>
</evidence>
<evidence type="ECO:0000313" key="11">
    <source>
        <dbReference type="EMBL" id="MBC8208366.1"/>
    </source>
</evidence>
<proteinExistence type="inferred from homology"/>
<dbReference type="EC" id="2.6.1.83" evidence="3 9"/>
<dbReference type="FunFam" id="3.40.640.10:FF:000099">
    <property type="entry name" value="LL-diaminopimelate aminotransferase, chloroplastic"/>
    <property type="match status" value="1"/>
</dbReference>
<name>A0A8J6N978_9BACT</name>
<comment type="pathway">
    <text evidence="2">Amino-acid biosynthesis; L-lysine biosynthesis via DAP pathway; LL-2,6-diaminopimelate from (S)-tetrahydrodipicolinate (aminotransferase route): step 1/1.</text>
</comment>
<evidence type="ECO:0000256" key="7">
    <source>
        <dbReference type="ARBA" id="ARBA00022898"/>
    </source>
</evidence>
<evidence type="ECO:0000256" key="3">
    <source>
        <dbReference type="ARBA" id="ARBA00013138"/>
    </source>
</evidence>
<organism evidence="11 12">
    <name type="scientific">Candidatus Desulfatifera sulfidica</name>
    <dbReference type="NCBI Taxonomy" id="2841691"/>
    <lineage>
        <taxon>Bacteria</taxon>
        <taxon>Pseudomonadati</taxon>
        <taxon>Thermodesulfobacteriota</taxon>
        <taxon>Desulfobulbia</taxon>
        <taxon>Desulfobulbales</taxon>
        <taxon>Desulfobulbaceae</taxon>
        <taxon>Candidatus Desulfatifera</taxon>
    </lineage>
</organism>
<evidence type="ECO:0000313" key="12">
    <source>
        <dbReference type="Proteomes" id="UP000599024"/>
    </source>
</evidence>
<dbReference type="InterPro" id="IPR004839">
    <property type="entry name" value="Aminotransferase_I/II_large"/>
</dbReference>
<dbReference type="Gene3D" id="3.90.1150.10">
    <property type="entry name" value="Aspartate Aminotransferase, domain 1"/>
    <property type="match status" value="1"/>
</dbReference>
<gene>
    <name evidence="11" type="ORF">H8E79_04265</name>
</gene>
<evidence type="ECO:0000256" key="4">
    <source>
        <dbReference type="ARBA" id="ARBA00018052"/>
    </source>
</evidence>
<comment type="cofactor">
    <cofactor evidence="1">
        <name>pyridoxal 5'-phosphate</name>
        <dbReference type="ChEBI" id="CHEBI:597326"/>
    </cofactor>
</comment>
<evidence type="ECO:0000256" key="8">
    <source>
        <dbReference type="ARBA" id="ARBA00051934"/>
    </source>
</evidence>
<keyword evidence="6 11" id="KW-0808">Transferase</keyword>
<dbReference type="NCBIfam" id="TIGR03542">
    <property type="entry name" value="DAPAT_plant"/>
    <property type="match status" value="1"/>
</dbReference>
<evidence type="ECO:0000256" key="2">
    <source>
        <dbReference type="ARBA" id="ARBA00004982"/>
    </source>
</evidence>
<dbReference type="InterPro" id="IPR019942">
    <property type="entry name" value="DapL/ALD1"/>
</dbReference>
<evidence type="ECO:0000256" key="1">
    <source>
        <dbReference type="ARBA" id="ARBA00001933"/>
    </source>
</evidence>
<dbReference type="GO" id="GO:0009089">
    <property type="term" value="P:lysine biosynthetic process via diaminopimelate"/>
    <property type="evidence" value="ECO:0007669"/>
    <property type="project" value="UniProtKB-UniPathway"/>
</dbReference>
<dbReference type="GO" id="GO:0010285">
    <property type="term" value="F:L,L-diaminopimelate aminotransferase activity"/>
    <property type="evidence" value="ECO:0007669"/>
    <property type="project" value="UniProtKB-EC"/>
</dbReference>
<dbReference type="InterPro" id="IPR015422">
    <property type="entry name" value="PyrdxlP-dep_Trfase_small"/>
</dbReference>
<keyword evidence="7" id="KW-0663">Pyridoxal phosphate</keyword>
<dbReference type="SUPFAM" id="SSF53383">
    <property type="entry name" value="PLP-dependent transferases"/>
    <property type="match status" value="1"/>
</dbReference>